<dbReference type="InterPro" id="IPR019989">
    <property type="entry name" value="CRISPR-assoc_Csx13_N"/>
</dbReference>
<accession>B7JW15</accession>
<dbReference type="OrthoDB" id="5482104at2"/>
<evidence type="ECO:0000313" key="2">
    <source>
        <dbReference type="Proteomes" id="UP000008204"/>
    </source>
</evidence>
<dbReference type="GO" id="GO:0051607">
    <property type="term" value="P:defense response to virus"/>
    <property type="evidence" value="ECO:0007669"/>
    <property type="project" value="InterPro"/>
</dbReference>
<gene>
    <name evidence="1" type="ordered locus">PCC8801_1653</name>
</gene>
<dbReference type="NCBIfam" id="TIGR03485">
    <property type="entry name" value="cas_csx13_N"/>
    <property type="match status" value="1"/>
</dbReference>
<name>B7JW15_RIPO1</name>
<dbReference type="KEGG" id="cyp:PCC8801_1653"/>
<dbReference type="InterPro" id="IPR027811">
    <property type="entry name" value="CRISPR-assoc_Csx13_C"/>
</dbReference>
<protein>
    <submittedName>
        <fullName evidence="1">Uncharacterized protein</fullName>
    </submittedName>
</protein>
<evidence type="ECO:0000313" key="1">
    <source>
        <dbReference type="EMBL" id="ACK65704.1"/>
    </source>
</evidence>
<dbReference type="eggNOG" id="ENOG502ZADP">
    <property type="taxonomic scope" value="Bacteria"/>
</dbReference>
<dbReference type="Proteomes" id="UP000008204">
    <property type="component" value="Chromosome"/>
</dbReference>
<organism evidence="1 2">
    <name type="scientific">Rippkaea orientalis (strain PCC 8801 / RF-1)</name>
    <name type="common">Cyanothece sp. (strain PCC 8801)</name>
    <dbReference type="NCBI Taxonomy" id="41431"/>
    <lineage>
        <taxon>Bacteria</taxon>
        <taxon>Bacillati</taxon>
        <taxon>Cyanobacteriota</taxon>
        <taxon>Cyanophyceae</taxon>
        <taxon>Oscillatoriophycideae</taxon>
        <taxon>Chroococcales</taxon>
        <taxon>Aphanothecaceae</taxon>
        <taxon>Rippkaea</taxon>
        <taxon>Rippkaea orientalis</taxon>
    </lineage>
</organism>
<dbReference type="AlphaFoldDB" id="B7JW15"/>
<dbReference type="NCBIfam" id="TIGR03486">
    <property type="entry name" value="cas_csx13_C"/>
    <property type="match status" value="1"/>
</dbReference>
<dbReference type="EMBL" id="CP001287">
    <property type="protein sequence ID" value="ACK65704.1"/>
    <property type="molecule type" value="Genomic_DNA"/>
</dbReference>
<proteinExistence type="predicted"/>
<keyword evidence="2" id="KW-1185">Reference proteome</keyword>
<sequence length="515" mass="60887">MTVATQSKISLSLTACDTTIMHRAGMAGLYLTLKRLEEKYPDFRQREGNLSWSLTPDTIDLFWEAIDFSALDWLLKESFQLDDNGLICLTGLDDYSELRQKIELNEAIKAVFLRHNKFYQAGEAKKISFTVEEREVSYSYKPLIWYAHQTFAKELCDTDTQQLKQDYLQITSWLYLGGIVRHARADKKTKLEEKPEYALALLFVPVVCHYCLFHLPSEDVNSRKPHRYLVVIPEINNFEDASRRRWRLQQLEPQQLHVTNMSEAGLLYYSLDEIQANENYSQACQVWLYEKMNKASYQRVLTMVEEIEIDKEMITTYQQVKQYFQPNYQHIYPNNILIEVNLVRSLIAENLRQKQPWWFNFWKKLIDEDSKNYLFKQLLSNQKGVKFMTKNSERDEKYLAFIEVFQQAMRANFAKIYAKTERGKNPLFQKKAERLRAELNCCYDEISFQHYLADFLARGGLNKPLQGQKREVLLLIQQVPWEKLRIWALLGIASYEPKPKNLQELEGIKDESEEE</sequence>
<dbReference type="HOGENOM" id="CLU_531807_0_0_3"/>
<dbReference type="RefSeq" id="WP_012594977.1">
    <property type="nucleotide sequence ID" value="NC_011726.1"/>
</dbReference>
<reference evidence="2" key="1">
    <citation type="journal article" date="2011" name="MBio">
        <title>Novel metabolic attributes of the genus Cyanothece, comprising a group of unicellular nitrogen-fixing Cyanobacteria.</title>
        <authorList>
            <person name="Bandyopadhyay A."/>
            <person name="Elvitigala T."/>
            <person name="Welsh E."/>
            <person name="Stockel J."/>
            <person name="Liberton M."/>
            <person name="Min H."/>
            <person name="Sherman L.A."/>
            <person name="Pakrasi H.B."/>
        </authorList>
    </citation>
    <scope>NUCLEOTIDE SEQUENCE [LARGE SCALE GENOMIC DNA]</scope>
    <source>
        <strain evidence="2">PCC 8801</strain>
    </source>
</reference>
<dbReference type="STRING" id="41431.PCC8801_1653"/>